<dbReference type="EMBL" id="CAJNRE010013555">
    <property type="protein sequence ID" value="CAF2119295.1"/>
    <property type="molecule type" value="Genomic_DNA"/>
</dbReference>
<organism evidence="1 2">
    <name type="scientific">Rotaria magnacalcarata</name>
    <dbReference type="NCBI Taxonomy" id="392030"/>
    <lineage>
        <taxon>Eukaryota</taxon>
        <taxon>Metazoa</taxon>
        <taxon>Spiralia</taxon>
        <taxon>Gnathifera</taxon>
        <taxon>Rotifera</taxon>
        <taxon>Eurotatoria</taxon>
        <taxon>Bdelloidea</taxon>
        <taxon>Philodinida</taxon>
        <taxon>Philodinidae</taxon>
        <taxon>Rotaria</taxon>
    </lineage>
</organism>
<gene>
    <name evidence="1" type="ORF">MBJ925_LOCUS25625</name>
</gene>
<protein>
    <submittedName>
        <fullName evidence="1">Uncharacterized protein</fullName>
    </submittedName>
</protein>
<accession>A0A816VBQ0</accession>
<feature type="non-terminal residue" evidence="1">
    <location>
        <position position="1"/>
    </location>
</feature>
<comment type="caution">
    <text evidence="1">The sequence shown here is derived from an EMBL/GenBank/DDBJ whole genome shotgun (WGS) entry which is preliminary data.</text>
</comment>
<evidence type="ECO:0000313" key="2">
    <source>
        <dbReference type="Proteomes" id="UP000663824"/>
    </source>
</evidence>
<reference evidence="1" key="1">
    <citation type="submission" date="2021-02" db="EMBL/GenBank/DDBJ databases">
        <authorList>
            <person name="Nowell W R."/>
        </authorList>
    </citation>
    <scope>NUCLEOTIDE SEQUENCE</scope>
</reference>
<evidence type="ECO:0000313" key="1">
    <source>
        <dbReference type="EMBL" id="CAF2119295.1"/>
    </source>
</evidence>
<sequence>MCRVVMFPSVVRNQYLNEIFTHHDTDNDDDYQLMSSSNWDHIVFVTDQLM</sequence>
<name>A0A816VBQ0_9BILA</name>
<dbReference type="Proteomes" id="UP000663824">
    <property type="component" value="Unassembled WGS sequence"/>
</dbReference>
<proteinExistence type="predicted"/>
<dbReference type="AlphaFoldDB" id="A0A816VBQ0"/>